<dbReference type="EMBL" id="VSWC01000002">
    <property type="protein sequence ID" value="KAA1117774.1"/>
    <property type="molecule type" value="Genomic_DNA"/>
</dbReference>
<evidence type="ECO:0000313" key="2">
    <source>
        <dbReference type="Proteomes" id="UP000324748"/>
    </source>
</evidence>
<organism evidence="1 2">
    <name type="scientific">Puccinia graminis f. sp. tritici</name>
    <dbReference type="NCBI Taxonomy" id="56615"/>
    <lineage>
        <taxon>Eukaryota</taxon>
        <taxon>Fungi</taxon>
        <taxon>Dikarya</taxon>
        <taxon>Basidiomycota</taxon>
        <taxon>Pucciniomycotina</taxon>
        <taxon>Pucciniomycetes</taxon>
        <taxon>Pucciniales</taxon>
        <taxon>Pucciniaceae</taxon>
        <taxon>Puccinia</taxon>
    </lineage>
</organism>
<accession>A0A5B0QYD3</accession>
<keyword evidence="2" id="KW-1185">Reference proteome</keyword>
<dbReference type="AlphaFoldDB" id="A0A5B0QYD3"/>
<sequence length="139" mass="15789">MCAPDEAIHKDLWLTSMTGEEDIDTAATVLKFSKGLLRETKSSEEEVTFSKEPMITKERVVSRRISRCHRRAEGGALKSRQARLAEHLVHVEILSIPLWFLVKRTDSPFRADRPIQAAYIPTHIELSISFSPTVSYPLL</sequence>
<evidence type="ECO:0000313" key="1">
    <source>
        <dbReference type="EMBL" id="KAA1117774.1"/>
    </source>
</evidence>
<comment type="caution">
    <text evidence="1">The sequence shown here is derived from an EMBL/GenBank/DDBJ whole genome shotgun (WGS) entry which is preliminary data.</text>
</comment>
<dbReference type="Proteomes" id="UP000324748">
    <property type="component" value="Unassembled WGS sequence"/>
</dbReference>
<proteinExistence type="predicted"/>
<reference evidence="1 2" key="1">
    <citation type="submission" date="2019-05" db="EMBL/GenBank/DDBJ databases">
        <title>Emergence of the Ug99 lineage of the wheat stem rust pathogen through somatic hybridization.</title>
        <authorList>
            <person name="Li F."/>
            <person name="Upadhyaya N.M."/>
            <person name="Sperschneider J."/>
            <person name="Matny O."/>
            <person name="Nguyen-Phuc H."/>
            <person name="Mago R."/>
            <person name="Raley C."/>
            <person name="Miller M.E."/>
            <person name="Silverstein K.A.T."/>
            <person name="Henningsen E."/>
            <person name="Hirsch C.D."/>
            <person name="Visser B."/>
            <person name="Pretorius Z.A."/>
            <person name="Steffenson B.J."/>
            <person name="Schwessinger B."/>
            <person name="Dodds P.N."/>
            <person name="Figueroa M."/>
        </authorList>
    </citation>
    <scope>NUCLEOTIDE SEQUENCE [LARGE SCALE GENOMIC DNA]</scope>
    <source>
        <strain evidence="1">21-0</strain>
    </source>
</reference>
<name>A0A5B0QYD3_PUCGR</name>
<protein>
    <submittedName>
        <fullName evidence="1">Uncharacterized protein</fullName>
    </submittedName>
</protein>
<dbReference type="OrthoDB" id="10299352at2759"/>
<gene>
    <name evidence="1" type="ORF">PGT21_022957</name>
</gene>